<dbReference type="SUPFAM" id="SSF57362">
    <property type="entry name" value="BPTI-like"/>
    <property type="match status" value="1"/>
</dbReference>
<dbReference type="PANTHER" id="PTHR10083:SF374">
    <property type="entry name" value="BPTI_KUNITZ INHIBITOR DOMAIN-CONTAINING PROTEIN"/>
    <property type="match status" value="1"/>
</dbReference>
<dbReference type="Proteomes" id="UP001107558">
    <property type="component" value="Chromosome 4"/>
</dbReference>
<dbReference type="PROSITE" id="PS00280">
    <property type="entry name" value="BPTI_KUNITZ_1"/>
    <property type="match status" value="1"/>
</dbReference>
<accession>A0A9J6BJ42</accession>
<dbReference type="PANTHER" id="PTHR10083">
    <property type="entry name" value="KUNITZ-TYPE PROTEASE INHIBITOR-RELATED"/>
    <property type="match status" value="1"/>
</dbReference>
<dbReference type="PROSITE" id="PS50279">
    <property type="entry name" value="BPTI_KUNITZ_2"/>
    <property type="match status" value="1"/>
</dbReference>
<dbReference type="AlphaFoldDB" id="A0A9J6BJ42"/>
<feature type="domain" description="BPTI/Kunitz inhibitor" evidence="5">
    <location>
        <begin position="23"/>
        <end position="73"/>
    </location>
</feature>
<proteinExistence type="predicted"/>
<evidence type="ECO:0000313" key="6">
    <source>
        <dbReference type="EMBL" id="KAG5669430.1"/>
    </source>
</evidence>
<dbReference type="PRINTS" id="PR00759">
    <property type="entry name" value="BASICPTASE"/>
</dbReference>
<dbReference type="GO" id="GO:0004867">
    <property type="term" value="F:serine-type endopeptidase inhibitor activity"/>
    <property type="evidence" value="ECO:0007669"/>
    <property type="project" value="UniProtKB-KW"/>
</dbReference>
<evidence type="ECO:0000256" key="2">
    <source>
        <dbReference type="ARBA" id="ARBA00022900"/>
    </source>
</evidence>
<keyword evidence="2" id="KW-0722">Serine protease inhibitor</keyword>
<keyword evidence="1" id="KW-0646">Protease inhibitor</keyword>
<dbReference type="SMART" id="SM00131">
    <property type="entry name" value="KU"/>
    <property type="match status" value="1"/>
</dbReference>
<reference evidence="6" key="1">
    <citation type="submission" date="2021-03" db="EMBL/GenBank/DDBJ databases">
        <title>Chromosome level genome of the anhydrobiotic midge Polypedilum vanderplanki.</title>
        <authorList>
            <person name="Yoshida Y."/>
            <person name="Kikawada T."/>
            <person name="Gusev O."/>
        </authorList>
    </citation>
    <scope>NUCLEOTIDE SEQUENCE</scope>
    <source>
        <strain evidence="6">NIAS01</strain>
        <tissue evidence="6">Whole body or cell culture</tissue>
    </source>
</reference>
<evidence type="ECO:0000313" key="7">
    <source>
        <dbReference type="Proteomes" id="UP001107558"/>
    </source>
</evidence>
<sequence>MKFLALFVVFAILCTIFVSADDCFLEPQAGRCRGSKTRWYYNKDTKICDTFIYGGCGGNANNFETLQACEQACAQHIVHQQITPA</sequence>
<dbReference type="CDD" id="cd00109">
    <property type="entry name" value="Kunitz-type"/>
    <property type="match status" value="1"/>
</dbReference>
<comment type="caution">
    <text evidence="6">The sequence shown here is derived from an EMBL/GenBank/DDBJ whole genome shotgun (WGS) entry which is preliminary data.</text>
</comment>
<feature type="chain" id="PRO_5039925585" description="BPTI/Kunitz inhibitor domain-containing protein" evidence="4">
    <location>
        <begin position="21"/>
        <end position="85"/>
    </location>
</feature>
<dbReference type="FunFam" id="4.10.410.10:FF:000006">
    <property type="entry name" value="Serine peptidase inhibitor, Kunitz type 1"/>
    <property type="match status" value="1"/>
</dbReference>
<dbReference type="InterPro" id="IPR002223">
    <property type="entry name" value="Kunitz_BPTI"/>
</dbReference>
<keyword evidence="4" id="KW-0732">Signal</keyword>
<keyword evidence="7" id="KW-1185">Reference proteome</keyword>
<dbReference type="Pfam" id="PF00014">
    <property type="entry name" value="Kunitz_BPTI"/>
    <property type="match status" value="1"/>
</dbReference>
<organism evidence="6 7">
    <name type="scientific">Polypedilum vanderplanki</name>
    <name type="common">Sleeping chironomid midge</name>
    <dbReference type="NCBI Taxonomy" id="319348"/>
    <lineage>
        <taxon>Eukaryota</taxon>
        <taxon>Metazoa</taxon>
        <taxon>Ecdysozoa</taxon>
        <taxon>Arthropoda</taxon>
        <taxon>Hexapoda</taxon>
        <taxon>Insecta</taxon>
        <taxon>Pterygota</taxon>
        <taxon>Neoptera</taxon>
        <taxon>Endopterygota</taxon>
        <taxon>Diptera</taxon>
        <taxon>Nematocera</taxon>
        <taxon>Chironomoidea</taxon>
        <taxon>Chironomidae</taxon>
        <taxon>Chironominae</taxon>
        <taxon>Polypedilum</taxon>
        <taxon>Polypedilum</taxon>
    </lineage>
</organism>
<evidence type="ECO:0000256" key="4">
    <source>
        <dbReference type="SAM" id="SignalP"/>
    </source>
</evidence>
<dbReference type="Gene3D" id="4.10.410.10">
    <property type="entry name" value="Pancreatic trypsin inhibitor Kunitz domain"/>
    <property type="match status" value="1"/>
</dbReference>
<dbReference type="InterPro" id="IPR036880">
    <property type="entry name" value="Kunitz_BPTI_sf"/>
</dbReference>
<protein>
    <recommendedName>
        <fullName evidence="5">BPTI/Kunitz inhibitor domain-containing protein</fullName>
    </recommendedName>
</protein>
<keyword evidence="3" id="KW-1015">Disulfide bond</keyword>
<gene>
    <name evidence="6" type="ORF">PVAND_017317</name>
</gene>
<name>A0A9J6BJ42_POLVA</name>
<feature type="signal peptide" evidence="4">
    <location>
        <begin position="1"/>
        <end position="20"/>
    </location>
</feature>
<evidence type="ECO:0000256" key="3">
    <source>
        <dbReference type="ARBA" id="ARBA00023157"/>
    </source>
</evidence>
<evidence type="ECO:0000259" key="5">
    <source>
        <dbReference type="PROSITE" id="PS50279"/>
    </source>
</evidence>
<dbReference type="InterPro" id="IPR050098">
    <property type="entry name" value="TFPI/VKTCI-like"/>
</dbReference>
<dbReference type="OrthoDB" id="7790983at2759"/>
<dbReference type="InterPro" id="IPR020901">
    <property type="entry name" value="Prtase_inh_Kunz-CS"/>
</dbReference>
<dbReference type="EMBL" id="JADBJN010000004">
    <property type="protein sequence ID" value="KAG5669430.1"/>
    <property type="molecule type" value="Genomic_DNA"/>
</dbReference>
<evidence type="ECO:0000256" key="1">
    <source>
        <dbReference type="ARBA" id="ARBA00022690"/>
    </source>
</evidence>